<keyword evidence="3" id="KW-1185">Reference proteome</keyword>
<dbReference type="Proteomes" id="UP001189429">
    <property type="component" value="Unassembled WGS sequence"/>
</dbReference>
<feature type="region of interest" description="Disordered" evidence="1">
    <location>
        <begin position="113"/>
        <end position="151"/>
    </location>
</feature>
<feature type="compositionally biased region" description="Low complexity" evidence="1">
    <location>
        <begin position="179"/>
        <end position="191"/>
    </location>
</feature>
<protein>
    <submittedName>
        <fullName evidence="2">Uncharacterized protein</fullName>
    </submittedName>
</protein>
<reference evidence="2" key="1">
    <citation type="submission" date="2023-10" db="EMBL/GenBank/DDBJ databases">
        <authorList>
            <person name="Chen Y."/>
            <person name="Shah S."/>
            <person name="Dougan E. K."/>
            <person name="Thang M."/>
            <person name="Chan C."/>
        </authorList>
    </citation>
    <scope>NUCLEOTIDE SEQUENCE [LARGE SCALE GENOMIC DNA]</scope>
</reference>
<dbReference type="EMBL" id="CAUYUJ010006163">
    <property type="protein sequence ID" value="CAK0816327.1"/>
    <property type="molecule type" value="Genomic_DNA"/>
</dbReference>
<proteinExistence type="predicted"/>
<gene>
    <name evidence="2" type="ORF">PCOR1329_LOCUS19334</name>
</gene>
<evidence type="ECO:0000256" key="1">
    <source>
        <dbReference type="SAM" id="MobiDB-lite"/>
    </source>
</evidence>
<evidence type="ECO:0000313" key="3">
    <source>
        <dbReference type="Proteomes" id="UP001189429"/>
    </source>
</evidence>
<feature type="region of interest" description="Disordered" evidence="1">
    <location>
        <begin position="170"/>
        <end position="217"/>
    </location>
</feature>
<sequence length="217" mass="22733">MCDRAVGSRRLAVVMRSLRLCRPHQAFVECDFQATSTDGLSWLVFVGGLWRFGDAGADALQPQHVQVFDRKTNNTWGGVSCFLARVFVAGAGATRIRQALSCPFEPAGGIPCADRAPGGGGSERPALGEVRGGGSAREESSPPPHGPPQAKVENAIKTFYGCGVFSSSTEGGWRGCSQGGAPPASSAPEAALGRRATQPSELSPGRRVDDDDDDDDD</sequence>
<evidence type="ECO:0000313" key="2">
    <source>
        <dbReference type="EMBL" id="CAK0816327.1"/>
    </source>
</evidence>
<comment type="caution">
    <text evidence="2">The sequence shown here is derived from an EMBL/GenBank/DDBJ whole genome shotgun (WGS) entry which is preliminary data.</text>
</comment>
<name>A0ABN9RDE4_9DINO</name>
<organism evidence="2 3">
    <name type="scientific">Prorocentrum cordatum</name>
    <dbReference type="NCBI Taxonomy" id="2364126"/>
    <lineage>
        <taxon>Eukaryota</taxon>
        <taxon>Sar</taxon>
        <taxon>Alveolata</taxon>
        <taxon>Dinophyceae</taxon>
        <taxon>Prorocentrales</taxon>
        <taxon>Prorocentraceae</taxon>
        <taxon>Prorocentrum</taxon>
    </lineage>
</organism>
<accession>A0ABN9RDE4</accession>
<feature type="non-terminal residue" evidence="2">
    <location>
        <position position="217"/>
    </location>
</feature>